<dbReference type="PROSITE" id="PS00092">
    <property type="entry name" value="N6_MTASE"/>
    <property type="match status" value="1"/>
</dbReference>
<dbReference type="Pfam" id="PF02926">
    <property type="entry name" value="THUMP"/>
    <property type="match status" value="1"/>
</dbReference>
<protein>
    <submittedName>
        <fullName evidence="5">Class I SAM-dependent RNA methyltransferase</fullName>
    </submittedName>
</protein>
<evidence type="ECO:0000256" key="2">
    <source>
        <dbReference type="ARBA" id="ARBA00022679"/>
    </source>
</evidence>
<dbReference type="AlphaFoldDB" id="A0A7C5U7N5"/>
<dbReference type="PROSITE" id="PS51165">
    <property type="entry name" value="THUMP"/>
    <property type="match status" value="1"/>
</dbReference>
<dbReference type="GO" id="GO:0070043">
    <property type="term" value="F:rRNA (guanine-N7-)-methyltransferase activity"/>
    <property type="evidence" value="ECO:0007669"/>
    <property type="project" value="TreeGrafter"/>
</dbReference>
<evidence type="ECO:0000256" key="3">
    <source>
        <dbReference type="PROSITE-ProRule" id="PRU00529"/>
    </source>
</evidence>
<dbReference type="InterPro" id="IPR000241">
    <property type="entry name" value="RlmKL-like_Mtase"/>
</dbReference>
<dbReference type="PANTHER" id="PTHR47313:SF1">
    <property type="entry name" value="RIBOSOMAL RNA LARGE SUBUNIT METHYLTRANSFERASE K_L"/>
    <property type="match status" value="1"/>
</dbReference>
<keyword evidence="3" id="KW-0694">RNA-binding</keyword>
<dbReference type="CDD" id="cd11715">
    <property type="entry name" value="THUMP_AdoMetMT"/>
    <property type="match status" value="1"/>
</dbReference>
<evidence type="ECO:0000259" key="4">
    <source>
        <dbReference type="PROSITE" id="PS51165"/>
    </source>
</evidence>
<dbReference type="PROSITE" id="PS01261">
    <property type="entry name" value="UPF0020"/>
    <property type="match status" value="1"/>
</dbReference>
<proteinExistence type="predicted"/>
<keyword evidence="1 5" id="KW-0489">Methyltransferase</keyword>
<dbReference type="EMBL" id="DRXS01000190">
    <property type="protein sequence ID" value="HHR40872.1"/>
    <property type="molecule type" value="Genomic_DNA"/>
</dbReference>
<dbReference type="PANTHER" id="PTHR47313">
    <property type="entry name" value="RIBOSOMAL RNA LARGE SUBUNIT METHYLTRANSFERASE K/L"/>
    <property type="match status" value="1"/>
</dbReference>
<dbReference type="SUPFAM" id="SSF143437">
    <property type="entry name" value="THUMP domain-like"/>
    <property type="match status" value="1"/>
</dbReference>
<organism evidence="5">
    <name type="scientific">Caldiarchaeum subterraneum</name>
    <dbReference type="NCBI Taxonomy" id="311458"/>
    <lineage>
        <taxon>Archaea</taxon>
        <taxon>Nitrososphaerota</taxon>
        <taxon>Candidatus Caldarchaeales</taxon>
        <taxon>Candidatus Caldarchaeaceae</taxon>
        <taxon>Candidatus Caldarchaeum</taxon>
    </lineage>
</organism>
<evidence type="ECO:0000256" key="1">
    <source>
        <dbReference type="ARBA" id="ARBA00022603"/>
    </source>
</evidence>
<dbReference type="GO" id="GO:0008990">
    <property type="term" value="F:rRNA (guanine-N2-)-methyltransferase activity"/>
    <property type="evidence" value="ECO:0007669"/>
    <property type="project" value="TreeGrafter"/>
</dbReference>
<name>A0A7C5U7N5_CALS0</name>
<keyword evidence="2 5" id="KW-0808">Transferase</keyword>
<gene>
    <name evidence="5" type="ORF">ENM42_03480</name>
</gene>
<accession>A0A7C5U7N5</accession>
<dbReference type="Gene3D" id="3.30.2130.30">
    <property type="match status" value="1"/>
</dbReference>
<dbReference type="InterPro" id="IPR002052">
    <property type="entry name" value="DNA_methylase_N6_adenine_CS"/>
</dbReference>
<reference evidence="5" key="1">
    <citation type="journal article" date="2020" name="mSystems">
        <title>Genome- and Community-Level Interaction Insights into Carbon Utilization and Element Cycling Functions of Hydrothermarchaeota in Hydrothermal Sediment.</title>
        <authorList>
            <person name="Zhou Z."/>
            <person name="Liu Y."/>
            <person name="Xu W."/>
            <person name="Pan J."/>
            <person name="Luo Z.H."/>
            <person name="Li M."/>
        </authorList>
    </citation>
    <scope>NUCLEOTIDE SEQUENCE [LARGE SCALE GENOMIC DNA]</scope>
    <source>
        <strain evidence="5">SpSt-1084</strain>
    </source>
</reference>
<dbReference type="InterPro" id="IPR053943">
    <property type="entry name" value="RlmKL-like_Mtase_CS"/>
</dbReference>
<dbReference type="InterPro" id="IPR004114">
    <property type="entry name" value="THUMP_dom"/>
</dbReference>
<evidence type="ECO:0000313" key="5">
    <source>
        <dbReference type="EMBL" id="HHR40872.1"/>
    </source>
</evidence>
<sequence length="375" mass="40937">MKFFATTFSGLEDVVALELMRLSLNDVQADVGKVFFSGSLEDCVKVNFAGQTVNRVFLLLLREKVTGLDDIEKAAASVDYTSVIGRKQSFAVQAERIGVHDFTSLDIAARVGKAVLDSFKAITGVRLCVDLNNPDVEIYVILRGEELLMGVNTSGESLHRRWYRTAYHRAALSPTVANAMVKLSGWKSDECLIDPFCGSGTIPLEAAVHGLEVSPGLRKHLALEKLVLFSREAVEKIRESLIRREKIGEILNVLGFDVSPLWIAVADSSRLSSGLGDSVRFGVADVMRLVEVLTTEVDKVVCNPPFGLRIRLKEPEKFYTNAFKSIHQACPHASLTVIVNKPTIASKALEAAGYSVTSSRKILLGPVAAYILTAV</sequence>
<dbReference type="GO" id="GO:0008033">
    <property type="term" value="P:tRNA processing"/>
    <property type="evidence" value="ECO:0007669"/>
    <property type="project" value="UniProtKB-ARBA"/>
</dbReference>
<comment type="caution">
    <text evidence="5">The sequence shown here is derived from an EMBL/GenBank/DDBJ whole genome shotgun (WGS) entry which is preliminary data.</text>
</comment>
<dbReference type="SMART" id="SM00981">
    <property type="entry name" value="THUMP"/>
    <property type="match status" value="1"/>
</dbReference>
<dbReference type="SUPFAM" id="SSF53335">
    <property type="entry name" value="S-adenosyl-L-methionine-dependent methyltransferases"/>
    <property type="match status" value="1"/>
</dbReference>
<dbReference type="Pfam" id="PF01170">
    <property type="entry name" value="UPF0020"/>
    <property type="match status" value="1"/>
</dbReference>
<dbReference type="InterPro" id="IPR054170">
    <property type="entry name" value="RlmL_1st"/>
</dbReference>
<dbReference type="InterPro" id="IPR029063">
    <property type="entry name" value="SAM-dependent_MTases_sf"/>
</dbReference>
<feature type="domain" description="THUMP" evidence="4">
    <location>
        <begin position="42"/>
        <end position="153"/>
    </location>
</feature>
<dbReference type="GO" id="GO:0003723">
    <property type="term" value="F:RNA binding"/>
    <property type="evidence" value="ECO:0007669"/>
    <property type="project" value="UniProtKB-UniRule"/>
</dbReference>
<dbReference type="Pfam" id="PF22020">
    <property type="entry name" value="RlmL_1st"/>
    <property type="match status" value="1"/>
</dbReference>
<dbReference type="Gene3D" id="3.40.50.150">
    <property type="entry name" value="Vaccinia Virus protein VP39"/>
    <property type="match status" value="1"/>
</dbReference>